<evidence type="ECO:0000313" key="2">
    <source>
        <dbReference type="Proteomes" id="UP000324222"/>
    </source>
</evidence>
<protein>
    <submittedName>
        <fullName evidence="1">Uncharacterized protein</fullName>
    </submittedName>
</protein>
<evidence type="ECO:0000313" key="1">
    <source>
        <dbReference type="EMBL" id="MPC34224.1"/>
    </source>
</evidence>
<name>A0A5B7EP58_PORTR</name>
<accession>A0A5B7EP58</accession>
<sequence>MDCGVEFREADVVHPFDDVMAHTQILFSSYPKYKHGVTINVLWCVLVTAMLCHHHALLQEHCLTAGLVF</sequence>
<organism evidence="1 2">
    <name type="scientific">Portunus trituberculatus</name>
    <name type="common">Swimming crab</name>
    <name type="synonym">Neptunus trituberculatus</name>
    <dbReference type="NCBI Taxonomy" id="210409"/>
    <lineage>
        <taxon>Eukaryota</taxon>
        <taxon>Metazoa</taxon>
        <taxon>Ecdysozoa</taxon>
        <taxon>Arthropoda</taxon>
        <taxon>Crustacea</taxon>
        <taxon>Multicrustacea</taxon>
        <taxon>Malacostraca</taxon>
        <taxon>Eumalacostraca</taxon>
        <taxon>Eucarida</taxon>
        <taxon>Decapoda</taxon>
        <taxon>Pleocyemata</taxon>
        <taxon>Brachyura</taxon>
        <taxon>Eubrachyura</taxon>
        <taxon>Portunoidea</taxon>
        <taxon>Portunidae</taxon>
        <taxon>Portuninae</taxon>
        <taxon>Portunus</taxon>
    </lineage>
</organism>
<gene>
    <name evidence="1" type="ORF">E2C01_027607</name>
</gene>
<keyword evidence="2" id="KW-1185">Reference proteome</keyword>
<dbReference type="Proteomes" id="UP000324222">
    <property type="component" value="Unassembled WGS sequence"/>
</dbReference>
<proteinExistence type="predicted"/>
<dbReference type="EMBL" id="VSRR010003009">
    <property type="protein sequence ID" value="MPC34224.1"/>
    <property type="molecule type" value="Genomic_DNA"/>
</dbReference>
<dbReference type="AlphaFoldDB" id="A0A5B7EP58"/>
<reference evidence="1 2" key="1">
    <citation type="submission" date="2019-05" db="EMBL/GenBank/DDBJ databases">
        <title>Another draft genome of Portunus trituberculatus and its Hox gene families provides insights of decapod evolution.</title>
        <authorList>
            <person name="Jeong J.-H."/>
            <person name="Song I."/>
            <person name="Kim S."/>
            <person name="Choi T."/>
            <person name="Kim D."/>
            <person name="Ryu S."/>
            <person name="Kim W."/>
        </authorList>
    </citation>
    <scope>NUCLEOTIDE SEQUENCE [LARGE SCALE GENOMIC DNA]</scope>
    <source>
        <tissue evidence="1">Muscle</tissue>
    </source>
</reference>
<comment type="caution">
    <text evidence="1">The sequence shown here is derived from an EMBL/GenBank/DDBJ whole genome shotgun (WGS) entry which is preliminary data.</text>
</comment>